<evidence type="ECO:0000313" key="3">
    <source>
        <dbReference type="EMBL" id="CUO94473.1"/>
    </source>
</evidence>
<feature type="region of interest" description="Disordered" evidence="1">
    <location>
        <begin position="25"/>
        <end position="47"/>
    </location>
</feature>
<dbReference type="RefSeq" id="WP_057088946.1">
    <property type="nucleotide sequence ID" value="NZ_CYZF01000008.1"/>
</dbReference>
<feature type="region of interest" description="Disordered" evidence="1">
    <location>
        <begin position="232"/>
        <end position="257"/>
    </location>
</feature>
<dbReference type="AlphaFoldDB" id="A0A174J4E3"/>
<feature type="compositionally biased region" description="Basic and acidic residues" evidence="1">
    <location>
        <begin position="38"/>
        <end position="47"/>
    </location>
</feature>
<gene>
    <name evidence="3" type="ORF">ERS417307_02780</name>
</gene>
<dbReference type="EMBL" id="CYZF01000008">
    <property type="protein sequence ID" value="CUO94473.1"/>
    <property type="molecule type" value="Genomic_DNA"/>
</dbReference>
<protein>
    <submittedName>
        <fullName evidence="3">Uncharacterized protein</fullName>
    </submittedName>
</protein>
<accession>A0A174J4E3</accession>
<sequence>MKLEEYIESIFGCLERIENKINGLSVPLPEGNSPTRNNGKEKNESVLNEVRNDHETFRKLLARVYEGLAAIKNDMVSMDRKNSSQERLGQVLSEIHNEQHKNQEKVETLFCETNDTIRKNAVKTSNINHHFSLSIESPYILGSFSVMFAVVVALSVALYFSAGTDNAQADNDLKYRYVKMKGEATPEQLVELESLFGPNRNNERIEQMREDVEAYEEAVRRQATLTEQARLKEQAARELNSKAKSIKDKSITDKPKN</sequence>
<evidence type="ECO:0000256" key="1">
    <source>
        <dbReference type="SAM" id="MobiDB-lite"/>
    </source>
</evidence>
<evidence type="ECO:0000313" key="4">
    <source>
        <dbReference type="Proteomes" id="UP000095419"/>
    </source>
</evidence>
<proteinExistence type="predicted"/>
<keyword evidence="2" id="KW-0472">Membrane</keyword>
<organism evidence="3 4">
    <name type="scientific">Bacteroides uniformis</name>
    <dbReference type="NCBI Taxonomy" id="820"/>
    <lineage>
        <taxon>Bacteria</taxon>
        <taxon>Pseudomonadati</taxon>
        <taxon>Bacteroidota</taxon>
        <taxon>Bacteroidia</taxon>
        <taxon>Bacteroidales</taxon>
        <taxon>Bacteroidaceae</taxon>
        <taxon>Bacteroides</taxon>
    </lineage>
</organism>
<keyword evidence="2" id="KW-0812">Transmembrane</keyword>
<reference evidence="3 4" key="1">
    <citation type="submission" date="2015-09" db="EMBL/GenBank/DDBJ databases">
        <authorList>
            <consortium name="Pathogen Informatics"/>
        </authorList>
    </citation>
    <scope>NUCLEOTIDE SEQUENCE [LARGE SCALE GENOMIC DNA]</scope>
    <source>
        <strain evidence="3 4">2789STDY5608791</strain>
    </source>
</reference>
<evidence type="ECO:0000256" key="2">
    <source>
        <dbReference type="SAM" id="Phobius"/>
    </source>
</evidence>
<feature type="transmembrane region" description="Helical" evidence="2">
    <location>
        <begin position="139"/>
        <end position="160"/>
    </location>
</feature>
<keyword evidence="2" id="KW-1133">Transmembrane helix</keyword>
<name>A0A174J4E3_BACUN</name>
<dbReference type="Proteomes" id="UP000095419">
    <property type="component" value="Unassembled WGS sequence"/>
</dbReference>